<dbReference type="EMBL" id="BOMS01000009">
    <property type="protein sequence ID" value="GIE64483.1"/>
    <property type="molecule type" value="Genomic_DNA"/>
</dbReference>
<feature type="region of interest" description="Disordered" evidence="1">
    <location>
        <begin position="372"/>
        <end position="407"/>
    </location>
</feature>
<proteinExistence type="predicted"/>
<name>A0ABQ4B1D0_9ACTN</name>
<keyword evidence="2" id="KW-0812">Transmembrane</keyword>
<evidence type="ECO:0000313" key="4">
    <source>
        <dbReference type="Proteomes" id="UP000624709"/>
    </source>
</evidence>
<evidence type="ECO:0000256" key="2">
    <source>
        <dbReference type="SAM" id="Phobius"/>
    </source>
</evidence>
<organism evidence="3 4">
    <name type="scientific">Actinoplanes palleronii</name>
    <dbReference type="NCBI Taxonomy" id="113570"/>
    <lineage>
        <taxon>Bacteria</taxon>
        <taxon>Bacillati</taxon>
        <taxon>Actinomycetota</taxon>
        <taxon>Actinomycetes</taxon>
        <taxon>Micromonosporales</taxon>
        <taxon>Micromonosporaceae</taxon>
        <taxon>Actinoplanes</taxon>
    </lineage>
</organism>
<gene>
    <name evidence="3" type="ORF">Apa02nite_005910</name>
</gene>
<feature type="region of interest" description="Disordered" evidence="1">
    <location>
        <begin position="1"/>
        <end position="27"/>
    </location>
</feature>
<accession>A0ABQ4B1D0</accession>
<evidence type="ECO:0000313" key="3">
    <source>
        <dbReference type="EMBL" id="GIE64483.1"/>
    </source>
</evidence>
<dbReference type="Proteomes" id="UP000624709">
    <property type="component" value="Unassembled WGS sequence"/>
</dbReference>
<evidence type="ECO:0008006" key="5">
    <source>
        <dbReference type="Google" id="ProtNLM"/>
    </source>
</evidence>
<feature type="transmembrane region" description="Helical" evidence="2">
    <location>
        <begin position="207"/>
        <end position="234"/>
    </location>
</feature>
<reference evidence="3 4" key="1">
    <citation type="submission" date="2021-01" db="EMBL/GenBank/DDBJ databases">
        <title>Whole genome shotgun sequence of Actinoplanes palleronii NBRC 14916.</title>
        <authorList>
            <person name="Komaki H."/>
            <person name="Tamura T."/>
        </authorList>
    </citation>
    <scope>NUCLEOTIDE SEQUENCE [LARGE SCALE GENOMIC DNA]</scope>
    <source>
        <strain evidence="3 4">NBRC 14916</strain>
    </source>
</reference>
<protein>
    <recommendedName>
        <fullName evidence="5">ParB/Sulfiredoxin domain-containing protein</fullName>
    </recommendedName>
</protein>
<feature type="region of interest" description="Disordered" evidence="1">
    <location>
        <begin position="111"/>
        <end position="140"/>
    </location>
</feature>
<comment type="caution">
    <text evidence="3">The sequence shown here is derived from an EMBL/GenBank/DDBJ whole genome shotgun (WGS) entry which is preliminary data.</text>
</comment>
<sequence>MARQHATPADFDLVGMSSDPAPGDPDQIQGVVQRYADIADAAERALNVLKKDGSIAAGRGSAMDKLREKVGDDLPDKLAKTQRSYQDAADAYRAYMPRLLQAQQTFDRAVEQARSASPQAGQTVPPLAPEATPDDRAAATRAQNDIDAAKGQMSAARGLAEQARSMRESAERTCADALDRAASEAIPERNIFQKIADFFEDFPFVQILLGILIAAVAVFFPVVGFLLGATLFAITQIAAISSGKFKLGDFLVGLISLVPGGSVLKVVGAGVKAGAGLAAKVVPNFAKTVKASIGTIKTSINSSKTIGPLVNSNTGRIVKEAGKGAADKATDETATQVLNGDELDAGKIVAVGAGGAVVGAAAGRKKITAESGGIPVKTAPPAGGPRSRGLDTPPLSPVRIDPPDPTNVGIDRFNFSRVGDSLEFTNKKFPGETFVLHKTDAFDPAVFTVKRTGEKVFLDDDTFRKVTGDEIDFSGPKADFTKFSGELPKDHFLVEGLEGKEIRKVTGLGDLHGLQKGEVVLVPTSSFPPLTDKTFFRDEFVKSRVDSLVDGFKTGAALPPVQLKQGSLSLDQGNHRLAAAAKLELPFIPVTVS</sequence>
<keyword evidence="2" id="KW-0472">Membrane</keyword>
<keyword evidence="2" id="KW-1133">Transmembrane helix</keyword>
<keyword evidence="4" id="KW-1185">Reference proteome</keyword>
<evidence type="ECO:0000256" key="1">
    <source>
        <dbReference type="SAM" id="MobiDB-lite"/>
    </source>
</evidence>